<evidence type="ECO:0000313" key="20">
    <source>
        <dbReference type="Proteomes" id="UP000460221"/>
    </source>
</evidence>
<feature type="region of interest" description="Disordered" evidence="16">
    <location>
        <begin position="1074"/>
        <end position="1178"/>
    </location>
</feature>
<dbReference type="Pfam" id="PF13361">
    <property type="entry name" value="UvrD_C"/>
    <property type="match status" value="2"/>
</dbReference>
<dbReference type="InterPro" id="IPR011335">
    <property type="entry name" value="Restrct_endonuc-II-like"/>
</dbReference>
<evidence type="ECO:0000256" key="11">
    <source>
        <dbReference type="ARBA" id="ARBA00023235"/>
    </source>
</evidence>
<gene>
    <name evidence="19" type="ORF">GIS00_06890</name>
</gene>
<keyword evidence="3 15" id="KW-0547">Nucleotide-binding</keyword>
<dbReference type="Pfam" id="PF00580">
    <property type="entry name" value="UvrD-helicase"/>
    <property type="match status" value="1"/>
</dbReference>
<comment type="catalytic activity">
    <reaction evidence="14">
        <text>ATP + H2O = ADP + phosphate + H(+)</text>
        <dbReference type="Rhea" id="RHEA:13065"/>
        <dbReference type="ChEBI" id="CHEBI:15377"/>
        <dbReference type="ChEBI" id="CHEBI:15378"/>
        <dbReference type="ChEBI" id="CHEBI:30616"/>
        <dbReference type="ChEBI" id="CHEBI:43474"/>
        <dbReference type="ChEBI" id="CHEBI:456216"/>
        <dbReference type="EC" id="5.6.2.4"/>
    </reaction>
</comment>
<dbReference type="PANTHER" id="PTHR11070:SF55">
    <property type="entry name" value="DNA 3'-5' HELICASE"/>
    <property type="match status" value="1"/>
</dbReference>
<dbReference type="GO" id="GO:0003677">
    <property type="term" value="F:DNA binding"/>
    <property type="evidence" value="ECO:0007669"/>
    <property type="project" value="UniProtKB-KW"/>
</dbReference>
<dbReference type="SUPFAM" id="SSF52980">
    <property type="entry name" value="Restriction endonuclease-like"/>
    <property type="match status" value="1"/>
</dbReference>
<comment type="catalytic activity">
    <reaction evidence="12">
        <text>Couples ATP hydrolysis with the unwinding of duplex DNA by translocating in the 3'-5' direction.</text>
        <dbReference type="EC" id="5.6.2.4"/>
    </reaction>
</comment>
<evidence type="ECO:0000259" key="18">
    <source>
        <dbReference type="PROSITE" id="PS51217"/>
    </source>
</evidence>
<evidence type="ECO:0000256" key="15">
    <source>
        <dbReference type="PROSITE-ProRule" id="PRU00560"/>
    </source>
</evidence>
<dbReference type="Proteomes" id="UP000460221">
    <property type="component" value="Unassembled WGS sequence"/>
</dbReference>
<dbReference type="GO" id="GO:0033202">
    <property type="term" value="C:DNA helicase complex"/>
    <property type="evidence" value="ECO:0007669"/>
    <property type="project" value="TreeGrafter"/>
</dbReference>
<sequence>MIGAAALADALGLPPPTPEQVRVIEAPLEPTLVVAGAGSGKTETMAARVVFVVANGWASPESILGLTFTRKAAAGLAARIRSRLRGLARSGVLPEKIRAEVLSGEPEVSTYHSFGGRVIGEFGPLLGMETRSRVLTPTASWQLARRVVGRWDGELLTELRPEQVTEHLLALAGGLADHLSDTDALADAYAEVLRVIDISPPTSRQKTLLRKELVDHRRRLRDRTEILPLVEAFATAKRESEAIDYSDQMALAARLATDIPAVGAALRDRFRIVLLDEYQDTGHAQRVILRSLFGIGATTPGHPVMAVGDPVQSIYSWRGASASNLPRFVTDFPAQDGSPAPRLPLSTSWRNPSLVLDLANSISGPVREEPVPVDPLGPRPQAPQGTVRYGLFTTAEDEDRWVAAGIAERWAERTQAGLPPPTTAVLLRRRAHLEPLADELRALGLPVEVVGIGGLLSEPEVADLLAMLRVLIDPSAGDAAIRLLTGARWRLGLADLDALARRATELSRGAAVPPVATEEPVGAPGAAAAVRSALGQAVAEDEVDAHSLVDALSDPGPAERYSAAGLERIERLAAELQRLRGRLGQPLPDLLVDLERTSGLDVEVQLHSAAGRAHLDAFADIVADVAAAGAGPVELIEYLMMAEEREDGLAPGEADPVPGRVQLMTLHAAKGLEWELVAVPHLTKNVFPGTKGTTWLTDSSQLPPSVRGDREELPELRLDAGCDQKELMDALAAHTEQIKAAAAIEERRLFYVAVTRTEHDLLLSGHHWGRTTSTPAGPSEFLLEVDRFAAADDRVAKAHWADPPEPDSENPLLTESAVVSWPVDPLAGRRALVEHGAGLVAHASPVPVSGDGPDPHSWARDVEALLAERADRRRSVVQVPLPAALNVTGLAELAQDPIGLARRLRRPVPAAPSPQARRGTAFHAWLERWFHGEPLLDVAELPGAGDTGAADDQELERLREAFLSSPWASRVPLEIEAGFSVTVAGIPVRGRVDAVFADPDGGLTVVDWKTGAPPPRDRMHDAAVQLAVYRLAMAELHGLPPERVRAAFHHVAHGVTLAPGDLLDAAGLEQLVRSATTAPTPTPVPADRSAAPRRGPLPKGHPLPEDGFEPPPDDLEPPPDDEFGPPPEDGFEPPPEEEFGAPSGDGFEPPPDDAEPSPPDTGQAGLFGDPDMARSTSC</sequence>
<dbReference type="Gene3D" id="3.90.320.10">
    <property type="match status" value="1"/>
</dbReference>
<dbReference type="PANTHER" id="PTHR11070">
    <property type="entry name" value="UVRD / RECB / PCRA DNA HELICASE FAMILY MEMBER"/>
    <property type="match status" value="1"/>
</dbReference>
<dbReference type="CDD" id="cd17932">
    <property type="entry name" value="DEXQc_UvrD"/>
    <property type="match status" value="1"/>
</dbReference>
<dbReference type="Gene3D" id="3.40.50.300">
    <property type="entry name" value="P-loop containing nucleotide triphosphate hydrolases"/>
    <property type="match status" value="3"/>
</dbReference>
<dbReference type="InterPro" id="IPR000212">
    <property type="entry name" value="DNA_helicase_UvrD/REP"/>
</dbReference>
<dbReference type="InterPro" id="IPR027417">
    <property type="entry name" value="P-loop_NTPase"/>
</dbReference>
<dbReference type="InterPro" id="IPR013986">
    <property type="entry name" value="DExx_box_DNA_helicase_dom_sf"/>
</dbReference>
<reference evidence="19 20" key="1">
    <citation type="submission" date="2019-11" db="EMBL/GenBank/DDBJ databases">
        <authorList>
            <person name="Jiang L.-Q."/>
        </authorList>
    </citation>
    <scope>NUCLEOTIDE SEQUENCE [LARGE SCALE GENOMIC DNA]</scope>
    <source>
        <strain evidence="19 20">YIM 132087</strain>
    </source>
</reference>
<keyword evidence="8 15" id="KW-0067">ATP-binding</keyword>
<dbReference type="GO" id="GO:0005524">
    <property type="term" value="F:ATP binding"/>
    <property type="evidence" value="ECO:0007669"/>
    <property type="project" value="UniProtKB-UniRule"/>
</dbReference>
<dbReference type="EC" id="5.6.2.4" evidence="13"/>
<name>A0A7K1FHT8_9ACTN</name>
<evidence type="ECO:0000256" key="3">
    <source>
        <dbReference type="ARBA" id="ARBA00022741"/>
    </source>
</evidence>
<evidence type="ECO:0000256" key="16">
    <source>
        <dbReference type="SAM" id="MobiDB-lite"/>
    </source>
</evidence>
<comment type="caution">
    <text evidence="19">The sequence shown here is derived from an EMBL/GenBank/DDBJ whole genome shotgun (WGS) entry which is preliminary data.</text>
</comment>
<protein>
    <recommendedName>
        <fullName evidence="13">DNA 3'-5' helicase</fullName>
        <ecNumber evidence="13">5.6.2.4</ecNumber>
    </recommendedName>
</protein>
<evidence type="ECO:0000256" key="7">
    <source>
        <dbReference type="ARBA" id="ARBA00022839"/>
    </source>
</evidence>
<keyword evidence="5 15" id="KW-0378">Hydrolase</keyword>
<evidence type="ECO:0000256" key="2">
    <source>
        <dbReference type="ARBA" id="ARBA00022722"/>
    </source>
</evidence>
<keyword evidence="10" id="KW-0234">DNA repair</keyword>
<keyword evidence="11" id="KW-0413">Isomerase</keyword>
<dbReference type="GO" id="GO:0000725">
    <property type="term" value="P:recombinational repair"/>
    <property type="evidence" value="ECO:0007669"/>
    <property type="project" value="TreeGrafter"/>
</dbReference>
<evidence type="ECO:0000313" key="19">
    <source>
        <dbReference type="EMBL" id="MTD13668.1"/>
    </source>
</evidence>
<dbReference type="Gene3D" id="1.10.486.10">
    <property type="entry name" value="PCRA, domain 4"/>
    <property type="match status" value="1"/>
</dbReference>
<dbReference type="AlphaFoldDB" id="A0A7K1FHT8"/>
<evidence type="ECO:0000259" key="17">
    <source>
        <dbReference type="PROSITE" id="PS51198"/>
    </source>
</evidence>
<keyword evidence="2" id="KW-0540">Nuclease</keyword>
<evidence type="ECO:0000256" key="13">
    <source>
        <dbReference type="ARBA" id="ARBA00034808"/>
    </source>
</evidence>
<dbReference type="InterPro" id="IPR011604">
    <property type="entry name" value="PDDEXK-like_dom_sf"/>
</dbReference>
<dbReference type="GO" id="GO:0004527">
    <property type="term" value="F:exonuclease activity"/>
    <property type="evidence" value="ECO:0007669"/>
    <property type="project" value="UniProtKB-KW"/>
</dbReference>
<keyword evidence="4" id="KW-0227">DNA damage</keyword>
<dbReference type="EMBL" id="WLYK01000001">
    <property type="protein sequence ID" value="MTD13668.1"/>
    <property type="molecule type" value="Genomic_DNA"/>
</dbReference>
<feature type="domain" description="UvrD-like helicase ATP-binding" evidence="17">
    <location>
        <begin position="14"/>
        <end position="352"/>
    </location>
</feature>
<organism evidence="19 20">
    <name type="scientific">Nakamurella alba</name>
    <dbReference type="NCBI Taxonomy" id="2665158"/>
    <lineage>
        <taxon>Bacteria</taxon>
        <taxon>Bacillati</taxon>
        <taxon>Actinomycetota</taxon>
        <taxon>Actinomycetes</taxon>
        <taxon>Nakamurellales</taxon>
        <taxon>Nakamurellaceae</taxon>
        <taxon>Nakamurella</taxon>
    </lineage>
</organism>
<dbReference type="InterPro" id="IPR038726">
    <property type="entry name" value="PDDEXK_AddAB-type"/>
</dbReference>
<feature type="domain" description="UvrD-like helicase C-terminal" evidence="18">
    <location>
        <begin position="353"/>
        <end position="671"/>
    </location>
</feature>
<evidence type="ECO:0000256" key="14">
    <source>
        <dbReference type="ARBA" id="ARBA00048988"/>
    </source>
</evidence>
<evidence type="ECO:0000256" key="6">
    <source>
        <dbReference type="ARBA" id="ARBA00022806"/>
    </source>
</evidence>
<evidence type="ECO:0000256" key="9">
    <source>
        <dbReference type="ARBA" id="ARBA00023125"/>
    </source>
</evidence>
<keyword evidence="20" id="KW-1185">Reference proteome</keyword>
<evidence type="ECO:0000256" key="5">
    <source>
        <dbReference type="ARBA" id="ARBA00022801"/>
    </source>
</evidence>
<dbReference type="PROSITE" id="PS51198">
    <property type="entry name" value="UVRD_HELICASE_ATP_BIND"/>
    <property type="match status" value="1"/>
</dbReference>
<keyword evidence="6 15" id="KW-0347">Helicase</keyword>
<evidence type="ECO:0000256" key="10">
    <source>
        <dbReference type="ARBA" id="ARBA00023204"/>
    </source>
</evidence>
<feature type="binding site" evidence="15">
    <location>
        <begin position="35"/>
        <end position="42"/>
    </location>
    <ligand>
        <name>ATP</name>
        <dbReference type="ChEBI" id="CHEBI:30616"/>
    </ligand>
</feature>
<keyword evidence="9" id="KW-0238">DNA-binding</keyword>
<keyword evidence="7" id="KW-0269">Exonuclease</keyword>
<dbReference type="RefSeq" id="WP_322097618.1">
    <property type="nucleotide sequence ID" value="NZ_WLYK01000001.1"/>
</dbReference>
<accession>A0A7K1FHT8</accession>
<dbReference type="GO" id="GO:0043138">
    <property type="term" value="F:3'-5' DNA helicase activity"/>
    <property type="evidence" value="ECO:0007669"/>
    <property type="project" value="UniProtKB-EC"/>
</dbReference>
<evidence type="ECO:0000256" key="8">
    <source>
        <dbReference type="ARBA" id="ARBA00022840"/>
    </source>
</evidence>
<evidence type="ECO:0000256" key="4">
    <source>
        <dbReference type="ARBA" id="ARBA00022763"/>
    </source>
</evidence>
<evidence type="ECO:0000256" key="12">
    <source>
        <dbReference type="ARBA" id="ARBA00034617"/>
    </source>
</evidence>
<proteinExistence type="inferred from homology"/>
<feature type="compositionally biased region" description="Acidic residues" evidence="16">
    <location>
        <begin position="1106"/>
        <end position="1139"/>
    </location>
</feature>
<dbReference type="GO" id="GO:0005829">
    <property type="term" value="C:cytosol"/>
    <property type="evidence" value="ECO:0007669"/>
    <property type="project" value="TreeGrafter"/>
</dbReference>
<dbReference type="Pfam" id="PF12705">
    <property type="entry name" value="PDDEXK_1"/>
    <property type="match status" value="1"/>
</dbReference>
<dbReference type="Gene3D" id="1.10.10.160">
    <property type="match status" value="1"/>
</dbReference>
<dbReference type="SUPFAM" id="SSF52540">
    <property type="entry name" value="P-loop containing nucleoside triphosphate hydrolases"/>
    <property type="match status" value="1"/>
</dbReference>
<evidence type="ECO:0000256" key="1">
    <source>
        <dbReference type="ARBA" id="ARBA00009922"/>
    </source>
</evidence>
<dbReference type="InterPro" id="IPR014016">
    <property type="entry name" value="UvrD-like_ATP-bd"/>
</dbReference>
<dbReference type="InterPro" id="IPR014017">
    <property type="entry name" value="DNA_helicase_UvrD-like_C"/>
</dbReference>
<comment type="similarity">
    <text evidence="1">Belongs to the helicase family. UvrD subfamily.</text>
</comment>
<dbReference type="PROSITE" id="PS51217">
    <property type="entry name" value="UVRD_HELICASE_CTER"/>
    <property type="match status" value="1"/>
</dbReference>